<evidence type="ECO:0000313" key="3">
    <source>
        <dbReference type="Proteomes" id="UP000008694"/>
    </source>
</evidence>
<gene>
    <name evidence="2" type="ORF">ARALYDRAFT_916197</name>
</gene>
<dbReference type="AlphaFoldDB" id="D7MJ79"/>
<organism evidence="3">
    <name type="scientific">Arabidopsis lyrata subsp. lyrata</name>
    <name type="common">Lyre-leaved rock-cress</name>
    <dbReference type="NCBI Taxonomy" id="81972"/>
    <lineage>
        <taxon>Eukaryota</taxon>
        <taxon>Viridiplantae</taxon>
        <taxon>Streptophyta</taxon>
        <taxon>Embryophyta</taxon>
        <taxon>Tracheophyta</taxon>
        <taxon>Spermatophyta</taxon>
        <taxon>Magnoliopsida</taxon>
        <taxon>eudicotyledons</taxon>
        <taxon>Gunneridae</taxon>
        <taxon>Pentapetalae</taxon>
        <taxon>rosids</taxon>
        <taxon>malvids</taxon>
        <taxon>Brassicales</taxon>
        <taxon>Brassicaceae</taxon>
        <taxon>Camelineae</taxon>
        <taxon>Arabidopsis</taxon>
    </lineage>
</organism>
<dbReference type="EMBL" id="GL348719">
    <property type="protein sequence ID" value="EFH44911.1"/>
    <property type="molecule type" value="Genomic_DNA"/>
</dbReference>
<feature type="compositionally biased region" description="Low complexity" evidence="1">
    <location>
        <begin position="61"/>
        <end position="73"/>
    </location>
</feature>
<feature type="compositionally biased region" description="Polar residues" evidence="1">
    <location>
        <begin position="46"/>
        <end position="57"/>
    </location>
</feature>
<accession>D7MJ79</accession>
<dbReference type="Proteomes" id="UP000008694">
    <property type="component" value="Unassembled WGS sequence"/>
</dbReference>
<reference evidence="3" key="1">
    <citation type="journal article" date="2011" name="Nat. Genet.">
        <title>The Arabidopsis lyrata genome sequence and the basis of rapid genome size change.</title>
        <authorList>
            <person name="Hu T.T."/>
            <person name="Pattyn P."/>
            <person name="Bakker E.G."/>
            <person name="Cao J."/>
            <person name="Cheng J.-F."/>
            <person name="Clark R.M."/>
            <person name="Fahlgren N."/>
            <person name="Fawcett J.A."/>
            <person name="Grimwood J."/>
            <person name="Gundlach H."/>
            <person name="Haberer G."/>
            <person name="Hollister J.D."/>
            <person name="Ossowski S."/>
            <person name="Ottilar R.P."/>
            <person name="Salamov A.A."/>
            <person name="Schneeberger K."/>
            <person name="Spannagl M."/>
            <person name="Wang X."/>
            <person name="Yang L."/>
            <person name="Nasrallah M.E."/>
            <person name="Bergelson J."/>
            <person name="Carrington J.C."/>
            <person name="Gaut B.S."/>
            <person name="Schmutz J."/>
            <person name="Mayer K.F.X."/>
            <person name="Van de Peer Y."/>
            <person name="Grigoriev I.V."/>
            <person name="Nordborg M."/>
            <person name="Weigel D."/>
            <person name="Guo Y.-L."/>
        </authorList>
    </citation>
    <scope>NUCLEOTIDE SEQUENCE [LARGE SCALE GENOMIC DNA]</scope>
    <source>
        <strain evidence="3">cv. MN47</strain>
    </source>
</reference>
<name>D7MJ79_ARALL</name>
<protein>
    <submittedName>
        <fullName evidence="2">Uncharacterized protein</fullName>
    </submittedName>
</protein>
<evidence type="ECO:0000313" key="2">
    <source>
        <dbReference type="EMBL" id="EFH44911.1"/>
    </source>
</evidence>
<feature type="compositionally biased region" description="Polar residues" evidence="1">
    <location>
        <begin position="74"/>
        <end position="85"/>
    </location>
</feature>
<sequence>MVSTQSKRAEAAAAFFRSQSAVSPKKKKAKAVHNSLAEESRCRNTIPDSSNSDTTATIGEGSSPRSPTSTSGSNIDKTITSSSDSLSRKDVPDSADGETSVAGVLSSSTVGEKVRNHNILINKLQQKTLVIHGFPIAIQLLLFQSIPLLLRYLPSSEDAQTFYDMSLSVLPTLKTYHTNNILLVENDKDLIVSQPVVSTEEDCVSVGDPKVSHLLSLIRGGYRFSKGDWRGGDASLAKLCICDKKNIVVAAVDLIILRQIHVHQLLCQDFYLQMLIPKLLLN</sequence>
<feature type="region of interest" description="Disordered" evidence="1">
    <location>
        <begin position="1"/>
        <end position="107"/>
    </location>
</feature>
<proteinExistence type="predicted"/>
<dbReference type="HOGENOM" id="CLU_988118_0_0_1"/>
<keyword evidence="3" id="KW-1185">Reference proteome</keyword>
<evidence type="ECO:0000256" key="1">
    <source>
        <dbReference type="SAM" id="MobiDB-lite"/>
    </source>
</evidence>
<dbReference type="Gramene" id="scaffold_703939.1">
    <property type="protein sequence ID" value="scaffold_703939.1"/>
    <property type="gene ID" value="scaffold_703939.1"/>
</dbReference>